<proteinExistence type="predicted"/>
<gene>
    <name evidence="3" type="ORF">MPL1_12898</name>
</gene>
<evidence type="ECO:0000256" key="1">
    <source>
        <dbReference type="SAM" id="MobiDB-lite"/>
    </source>
</evidence>
<evidence type="ECO:0000313" key="3">
    <source>
        <dbReference type="EMBL" id="EMR11935.1"/>
    </source>
</evidence>
<comment type="caution">
    <text evidence="3">The sequence shown here is derived from an EMBL/GenBank/DDBJ whole genome shotgun (WGS) entry which is preliminary data.</text>
</comment>
<feature type="domain" description="PAS" evidence="2">
    <location>
        <begin position="1"/>
        <end position="23"/>
    </location>
</feature>
<organism evidence="3 4">
    <name type="scientific">Methylophaga lonarensis MPL</name>
    <dbReference type="NCBI Taxonomy" id="1286106"/>
    <lineage>
        <taxon>Bacteria</taxon>
        <taxon>Pseudomonadati</taxon>
        <taxon>Pseudomonadota</taxon>
        <taxon>Gammaproteobacteria</taxon>
        <taxon>Thiotrichales</taxon>
        <taxon>Piscirickettsiaceae</taxon>
        <taxon>Methylophaga</taxon>
    </lineage>
</organism>
<name>M7PDG4_9GAMM</name>
<evidence type="ECO:0000313" key="4">
    <source>
        <dbReference type="Proteomes" id="UP000012019"/>
    </source>
</evidence>
<sequence>MNSKAEQMTGWQQQDAYGQAYLK</sequence>
<protein>
    <recommendedName>
        <fullName evidence="2">PAS domain-containing protein</fullName>
    </recommendedName>
</protein>
<feature type="compositionally biased region" description="Polar residues" evidence="1">
    <location>
        <begin position="1"/>
        <end position="16"/>
    </location>
</feature>
<feature type="region of interest" description="Disordered" evidence="1">
    <location>
        <begin position="1"/>
        <end position="23"/>
    </location>
</feature>
<dbReference type="PROSITE" id="PS50112">
    <property type="entry name" value="PAS"/>
    <property type="match status" value="1"/>
</dbReference>
<reference evidence="3 4" key="1">
    <citation type="journal article" date="2013" name="Genome Announc.">
        <title>Draft Genome Sequence of Methylophaga lonarensis MPLT, a Haloalkaliphilic (Non-Methane-Utilizing) Methylotroph.</title>
        <authorList>
            <person name="Shetty S.A."/>
            <person name="Marathe N.P."/>
            <person name="Munot H."/>
            <person name="Antony C.P."/>
            <person name="Dhotre D.P."/>
            <person name="Murrell J.C."/>
            <person name="Shouche Y.S."/>
        </authorList>
    </citation>
    <scope>NUCLEOTIDE SEQUENCE [LARGE SCALE GENOMIC DNA]</scope>
    <source>
        <strain evidence="3 4">MPL</strain>
    </source>
</reference>
<dbReference type="Proteomes" id="UP000012019">
    <property type="component" value="Unassembled WGS sequence"/>
</dbReference>
<accession>M7PDG4</accession>
<dbReference type="InterPro" id="IPR000014">
    <property type="entry name" value="PAS"/>
</dbReference>
<dbReference type="AlphaFoldDB" id="M7PDG4"/>
<dbReference type="EMBL" id="APHR01000081">
    <property type="protein sequence ID" value="EMR11935.1"/>
    <property type="molecule type" value="Genomic_DNA"/>
</dbReference>
<keyword evidence="4" id="KW-1185">Reference proteome</keyword>
<feature type="non-terminal residue" evidence="3">
    <location>
        <position position="23"/>
    </location>
</feature>
<evidence type="ECO:0000259" key="2">
    <source>
        <dbReference type="PROSITE" id="PS50112"/>
    </source>
</evidence>